<keyword evidence="8" id="KW-1278">Translocase</keyword>
<keyword evidence="7 8" id="KW-0411">Iron-sulfur</keyword>
<keyword evidence="4 8" id="KW-0677">Repeat</keyword>
<dbReference type="Gene3D" id="3.30.70.20">
    <property type="match status" value="1"/>
</dbReference>
<dbReference type="InterPro" id="IPR017900">
    <property type="entry name" value="4Fe4S_Fe_S_CS"/>
</dbReference>
<organism evidence="10 11">
    <name type="scientific">Oligosphaera ethanolica</name>
    <dbReference type="NCBI Taxonomy" id="760260"/>
    <lineage>
        <taxon>Bacteria</taxon>
        <taxon>Pseudomonadati</taxon>
        <taxon>Lentisphaerota</taxon>
        <taxon>Oligosphaeria</taxon>
        <taxon>Oligosphaerales</taxon>
        <taxon>Oligosphaeraceae</taxon>
        <taxon>Oligosphaera</taxon>
    </lineage>
</organism>
<dbReference type="Pfam" id="PF01512">
    <property type="entry name" value="Complex1_51K"/>
    <property type="match status" value="1"/>
</dbReference>
<dbReference type="GO" id="GO:0009055">
    <property type="term" value="F:electron transfer activity"/>
    <property type="evidence" value="ECO:0007669"/>
    <property type="project" value="InterPro"/>
</dbReference>
<comment type="cofactor">
    <cofactor evidence="8">
        <name>[4Fe-4S] cluster</name>
        <dbReference type="ChEBI" id="CHEBI:49883"/>
    </cofactor>
    <text evidence="8">Binds 2 [4Fe-4S] clusters per subunit.</text>
</comment>
<dbReference type="Pfam" id="PF13237">
    <property type="entry name" value="Fer4_10"/>
    <property type="match status" value="1"/>
</dbReference>
<evidence type="ECO:0000256" key="4">
    <source>
        <dbReference type="ARBA" id="ARBA00022737"/>
    </source>
</evidence>
<comment type="subcellular location">
    <subcellularLocation>
        <location evidence="8">Cell membrane</location>
        <topology evidence="8">Peripheral membrane protein</topology>
    </subcellularLocation>
</comment>
<sequence length="444" mass="46918">MTKKHLHFYGGVHPQESKTASGAAIVSAPLLATYVVPLQQHIGVPAKPVVAKGDKVLRGQLIGEPGGFISAAIHAPTSGTVKEIATCLGPAGNQLPAVILESDGDDLAAEPMPALDWPNASPDELKKRIAEAGIVGMGGAAFPSVVKLSPPPNKTIDTLILNGVECEPCLTADHRLMLEKPEQVITGARITARVLGVKRVIIAIEENKPDAVALLQEKAAGTEVEVRSLRVRYPQGAEKQLIYALTGRKVPSGGLPMDVGCVVQNVGTASAICEAVCEGKPLYERVTTVTGSPLVAPGNWRFRVGTPYAEAIKLAGGVKVDPVKIISGGPMMGMAVYSLDIPIMKNCSGILLLAADEVRQYESSPCIRCGRCNDTCPMGMMPGILSVQIEKERFELAEQWHVLDCIECGCCAYGCPAGRPLVQLMRRAKGEVMAARKAKAAKKA</sequence>
<feature type="binding site" evidence="8">
    <location>
        <position position="376"/>
    </location>
    <ligand>
        <name>[4Fe-4S] cluster</name>
        <dbReference type="ChEBI" id="CHEBI:49883"/>
        <label>2</label>
    </ligand>
</feature>
<evidence type="ECO:0000256" key="3">
    <source>
        <dbReference type="ARBA" id="ARBA00022723"/>
    </source>
</evidence>
<dbReference type="PROSITE" id="PS00198">
    <property type="entry name" value="4FE4S_FER_1"/>
    <property type="match status" value="2"/>
</dbReference>
<name>A0AAE4ALS9_9BACT</name>
<dbReference type="EC" id="7.-.-.-" evidence="8"/>
<keyword evidence="8" id="KW-0472">Membrane</keyword>
<evidence type="ECO:0000259" key="9">
    <source>
        <dbReference type="PROSITE" id="PS51379"/>
    </source>
</evidence>
<feature type="binding site" evidence="8">
    <location>
        <position position="369"/>
    </location>
    <ligand>
        <name>[4Fe-4S] cluster</name>
        <dbReference type="ChEBI" id="CHEBI:49883"/>
        <label>1</label>
    </ligand>
</feature>
<keyword evidence="11" id="KW-1185">Reference proteome</keyword>
<proteinExistence type="inferred from homology"/>
<comment type="subunit">
    <text evidence="8">The complex is composed of six subunits: RnfA, RnfB, RnfC, RnfD, RnfE and RnfG.</text>
</comment>
<evidence type="ECO:0000256" key="7">
    <source>
        <dbReference type="ARBA" id="ARBA00023014"/>
    </source>
</evidence>
<reference evidence="10" key="1">
    <citation type="submission" date="2023-07" db="EMBL/GenBank/DDBJ databases">
        <title>Genomic Encyclopedia of Type Strains, Phase IV (KMG-IV): sequencing the most valuable type-strain genomes for metagenomic binning, comparative biology and taxonomic classification.</title>
        <authorList>
            <person name="Goeker M."/>
        </authorList>
    </citation>
    <scope>NUCLEOTIDE SEQUENCE</scope>
    <source>
        <strain evidence="10">DSM 24202</strain>
    </source>
</reference>
<dbReference type="PANTHER" id="PTHR43034:SF2">
    <property type="entry name" value="ION-TRANSLOCATING OXIDOREDUCTASE COMPLEX SUBUNIT C"/>
    <property type="match status" value="1"/>
</dbReference>
<evidence type="ECO:0000256" key="1">
    <source>
        <dbReference type="ARBA" id="ARBA00022448"/>
    </source>
</evidence>
<dbReference type="PROSITE" id="PS51379">
    <property type="entry name" value="4FE4S_FER_2"/>
    <property type="match status" value="1"/>
</dbReference>
<evidence type="ECO:0000256" key="8">
    <source>
        <dbReference type="HAMAP-Rule" id="MF_00461"/>
    </source>
</evidence>
<feature type="binding site" evidence="8">
    <location>
        <position position="411"/>
    </location>
    <ligand>
        <name>[4Fe-4S] cluster</name>
        <dbReference type="ChEBI" id="CHEBI:49883"/>
        <label>2</label>
    </ligand>
</feature>
<comment type="similarity">
    <text evidence="8">Belongs to the 4Fe4S bacterial-type ferredoxin family. RnfC subfamily.</text>
</comment>
<feature type="binding site" evidence="8">
    <location>
        <position position="372"/>
    </location>
    <ligand>
        <name>[4Fe-4S] cluster</name>
        <dbReference type="ChEBI" id="CHEBI:49883"/>
        <label>1</label>
    </ligand>
</feature>
<evidence type="ECO:0000313" key="10">
    <source>
        <dbReference type="EMBL" id="MDQ0288594.1"/>
    </source>
</evidence>
<dbReference type="HAMAP" id="MF_00461">
    <property type="entry name" value="RsxC_RnfC"/>
    <property type="match status" value="1"/>
</dbReference>
<accession>A0AAE4ALS9</accession>
<feature type="domain" description="4Fe-4S ferredoxin-type" evidence="9">
    <location>
        <begin position="357"/>
        <end position="386"/>
    </location>
</feature>
<keyword evidence="6 8" id="KW-0408">Iron</keyword>
<comment type="function">
    <text evidence="8">Part of a membrane-bound complex that couples electron transfer with translocation of ions across the membrane.</text>
</comment>
<comment type="caution">
    <text evidence="10">The sequence shown here is derived from an EMBL/GenBank/DDBJ whole genome shotgun (WGS) entry which is preliminary data.</text>
</comment>
<dbReference type="Proteomes" id="UP001238163">
    <property type="component" value="Unassembled WGS sequence"/>
</dbReference>
<dbReference type="Gene3D" id="3.40.50.11540">
    <property type="entry name" value="NADH-ubiquinone oxidoreductase 51kDa subunit"/>
    <property type="match status" value="1"/>
</dbReference>
<keyword evidence="8" id="KW-1003">Cell membrane</keyword>
<feature type="binding site" evidence="8">
    <location>
        <position position="366"/>
    </location>
    <ligand>
        <name>[4Fe-4S] cluster</name>
        <dbReference type="ChEBI" id="CHEBI:49883"/>
        <label>1</label>
    </ligand>
</feature>
<keyword evidence="1 8" id="KW-0813">Transport</keyword>
<feature type="binding site" evidence="8">
    <location>
        <position position="405"/>
    </location>
    <ligand>
        <name>[4Fe-4S] cluster</name>
        <dbReference type="ChEBI" id="CHEBI:49883"/>
        <label>2</label>
    </ligand>
</feature>
<dbReference type="GO" id="GO:0046872">
    <property type="term" value="F:metal ion binding"/>
    <property type="evidence" value="ECO:0007669"/>
    <property type="project" value="UniProtKB-KW"/>
</dbReference>
<dbReference type="RefSeq" id="WP_307259923.1">
    <property type="nucleotide sequence ID" value="NZ_JAUSVL010000001.1"/>
</dbReference>
<keyword evidence="2 8" id="KW-0004">4Fe-4S</keyword>
<dbReference type="Pfam" id="PF10531">
    <property type="entry name" value="SLBB"/>
    <property type="match status" value="1"/>
</dbReference>
<dbReference type="SUPFAM" id="SSF142019">
    <property type="entry name" value="Nqo1 FMN-binding domain-like"/>
    <property type="match status" value="1"/>
</dbReference>
<dbReference type="GO" id="GO:0051539">
    <property type="term" value="F:4 iron, 4 sulfur cluster binding"/>
    <property type="evidence" value="ECO:0007669"/>
    <property type="project" value="UniProtKB-KW"/>
</dbReference>
<dbReference type="AlphaFoldDB" id="A0AAE4ALS9"/>
<protein>
    <recommendedName>
        <fullName evidence="8">Ion-translocating oxidoreductase complex subunit C</fullName>
        <ecNumber evidence="8">7.-.-.-</ecNumber>
    </recommendedName>
    <alternativeName>
        <fullName evidence="8">Rnf electron transport complex subunit C</fullName>
    </alternativeName>
</protein>
<dbReference type="InterPro" id="IPR037225">
    <property type="entry name" value="Nuo51_FMN-bd_sf"/>
</dbReference>
<dbReference type="NCBIfam" id="TIGR01945">
    <property type="entry name" value="rnfC"/>
    <property type="match status" value="1"/>
</dbReference>
<dbReference type="GO" id="GO:0022900">
    <property type="term" value="P:electron transport chain"/>
    <property type="evidence" value="ECO:0007669"/>
    <property type="project" value="UniProtKB-UniRule"/>
</dbReference>
<keyword evidence="3 8" id="KW-0479">Metal-binding</keyword>
<dbReference type="GO" id="GO:0005886">
    <property type="term" value="C:plasma membrane"/>
    <property type="evidence" value="ECO:0007669"/>
    <property type="project" value="UniProtKB-SubCell"/>
</dbReference>
<evidence type="ECO:0000313" key="11">
    <source>
        <dbReference type="Proteomes" id="UP001238163"/>
    </source>
</evidence>
<dbReference type="PANTHER" id="PTHR43034">
    <property type="entry name" value="ION-TRANSLOCATING OXIDOREDUCTASE COMPLEX SUBUNIT C"/>
    <property type="match status" value="1"/>
</dbReference>
<evidence type="ECO:0000256" key="2">
    <source>
        <dbReference type="ARBA" id="ARBA00022485"/>
    </source>
</evidence>
<dbReference type="EMBL" id="JAUSVL010000001">
    <property type="protein sequence ID" value="MDQ0288594.1"/>
    <property type="molecule type" value="Genomic_DNA"/>
</dbReference>
<feature type="binding site" evidence="8">
    <location>
        <position position="408"/>
    </location>
    <ligand>
        <name>[4Fe-4S] cluster</name>
        <dbReference type="ChEBI" id="CHEBI:49883"/>
        <label>2</label>
    </ligand>
</feature>
<dbReference type="SUPFAM" id="SSF46548">
    <property type="entry name" value="alpha-helical ferredoxin"/>
    <property type="match status" value="1"/>
</dbReference>
<evidence type="ECO:0000256" key="6">
    <source>
        <dbReference type="ARBA" id="ARBA00023004"/>
    </source>
</evidence>
<dbReference type="NCBIfam" id="NF003454">
    <property type="entry name" value="PRK05035.1"/>
    <property type="match status" value="1"/>
</dbReference>
<feature type="binding site" evidence="8">
    <location>
        <position position="415"/>
    </location>
    <ligand>
        <name>[4Fe-4S] cluster</name>
        <dbReference type="ChEBI" id="CHEBI:49883"/>
        <label>1</label>
    </ligand>
</feature>
<dbReference type="InterPro" id="IPR026902">
    <property type="entry name" value="RnfC_N"/>
</dbReference>
<evidence type="ECO:0000256" key="5">
    <source>
        <dbReference type="ARBA" id="ARBA00022982"/>
    </source>
</evidence>
<dbReference type="InterPro" id="IPR010208">
    <property type="entry name" value="Ion_transpt_RnfC/RsxC"/>
</dbReference>
<dbReference type="Pfam" id="PF13375">
    <property type="entry name" value="RnfC_N"/>
    <property type="match status" value="1"/>
</dbReference>
<gene>
    <name evidence="8" type="primary">rnfC</name>
    <name evidence="10" type="ORF">J3R75_000701</name>
</gene>
<dbReference type="InterPro" id="IPR017896">
    <property type="entry name" value="4Fe4S_Fe-S-bd"/>
</dbReference>
<dbReference type="InterPro" id="IPR011538">
    <property type="entry name" value="Nuo51_FMN-bd"/>
</dbReference>
<dbReference type="InterPro" id="IPR019554">
    <property type="entry name" value="Soluble_ligand-bd"/>
</dbReference>
<keyword evidence="5 8" id="KW-0249">Electron transport</keyword>